<dbReference type="Proteomes" id="UP000092730">
    <property type="component" value="Chromosome 5"/>
</dbReference>
<organism evidence="2">
    <name type="scientific">Kwoniella bestiolae CBS 10118</name>
    <dbReference type="NCBI Taxonomy" id="1296100"/>
    <lineage>
        <taxon>Eukaryota</taxon>
        <taxon>Fungi</taxon>
        <taxon>Dikarya</taxon>
        <taxon>Basidiomycota</taxon>
        <taxon>Agaricomycotina</taxon>
        <taxon>Tremellomycetes</taxon>
        <taxon>Tremellales</taxon>
        <taxon>Cryptococcaceae</taxon>
        <taxon>Kwoniella</taxon>
    </lineage>
</organism>
<name>A0A1B9G070_9TREE</name>
<dbReference type="AlphaFoldDB" id="A0A1B9G070"/>
<dbReference type="KEGG" id="kbi:30210267"/>
<dbReference type="VEuPathDB" id="FungiDB:I302_05868"/>
<reference evidence="3" key="4">
    <citation type="submission" date="2024-02" db="EMBL/GenBank/DDBJ databases">
        <title>Comparative genomics of Cryptococcus and Kwoniella reveals pathogenesis evolution and contrasting modes of karyotype evolution via chromosome fusion or intercentromeric recombination.</title>
        <authorList>
            <person name="Coelho M.A."/>
            <person name="David-Palma M."/>
            <person name="Shea T."/>
            <person name="Bowers K."/>
            <person name="McGinley-Smith S."/>
            <person name="Mohammad A.W."/>
            <person name="Gnirke A."/>
            <person name="Yurkov A.M."/>
            <person name="Nowrousian M."/>
            <person name="Sun S."/>
            <person name="Cuomo C.A."/>
            <person name="Heitman J."/>
        </authorList>
    </citation>
    <scope>NUCLEOTIDE SEQUENCE</scope>
    <source>
        <strain evidence="3">CBS 10118</strain>
    </source>
</reference>
<dbReference type="OrthoDB" id="2570597at2759"/>
<accession>A0A1B9G070</accession>
<reference evidence="2" key="1">
    <citation type="submission" date="2013-07" db="EMBL/GenBank/DDBJ databases">
        <title>The Genome Sequence of Cryptococcus bestiolae CBS10118.</title>
        <authorList>
            <consortium name="The Broad Institute Genome Sequencing Platform"/>
            <person name="Cuomo C."/>
            <person name="Litvintseva A."/>
            <person name="Chen Y."/>
            <person name="Heitman J."/>
            <person name="Sun S."/>
            <person name="Springer D."/>
            <person name="Dromer F."/>
            <person name="Young S.K."/>
            <person name="Zeng Q."/>
            <person name="Gargeya S."/>
            <person name="Fitzgerald M."/>
            <person name="Abouelleil A."/>
            <person name="Alvarado L."/>
            <person name="Berlin A.M."/>
            <person name="Chapman S.B."/>
            <person name="Dewar J."/>
            <person name="Goldberg J."/>
            <person name="Griggs A."/>
            <person name="Gujja S."/>
            <person name="Hansen M."/>
            <person name="Howarth C."/>
            <person name="Imamovic A."/>
            <person name="Larimer J."/>
            <person name="McCowan C."/>
            <person name="Murphy C."/>
            <person name="Pearson M."/>
            <person name="Priest M."/>
            <person name="Roberts A."/>
            <person name="Saif S."/>
            <person name="Shea T."/>
            <person name="Sykes S."/>
            <person name="Wortman J."/>
            <person name="Nusbaum C."/>
            <person name="Birren B."/>
        </authorList>
    </citation>
    <scope>NUCLEOTIDE SEQUENCE [LARGE SCALE GENOMIC DNA]</scope>
    <source>
        <strain evidence="2">CBS 10118</strain>
    </source>
</reference>
<feature type="region of interest" description="Disordered" evidence="1">
    <location>
        <begin position="46"/>
        <end position="72"/>
    </location>
</feature>
<dbReference type="RefSeq" id="XP_019045478.1">
    <property type="nucleotide sequence ID" value="XM_019192481.1"/>
</dbReference>
<dbReference type="EMBL" id="KI894022">
    <property type="protein sequence ID" value="OCF24408.1"/>
    <property type="molecule type" value="Genomic_DNA"/>
</dbReference>
<keyword evidence="4" id="KW-1185">Reference proteome</keyword>
<evidence type="ECO:0000313" key="3">
    <source>
        <dbReference type="EMBL" id="WVW84831.1"/>
    </source>
</evidence>
<evidence type="ECO:0000313" key="4">
    <source>
        <dbReference type="Proteomes" id="UP000092730"/>
    </source>
</evidence>
<proteinExistence type="predicted"/>
<reference evidence="3" key="2">
    <citation type="submission" date="2013-07" db="EMBL/GenBank/DDBJ databases">
        <authorList>
            <consortium name="The Broad Institute Genome Sequencing Platform"/>
            <person name="Cuomo C."/>
            <person name="Litvintseva A."/>
            <person name="Chen Y."/>
            <person name="Heitman J."/>
            <person name="Sun S."/>
            <person name="Springer D."/>
            <person name="Dromer F."/>
            <person name="Young S.K."/>
            <person name="Zeng Q."/>
            <person name="Gargeya S."/>
            <person name="Fitzgerald M."/>
            <person name="Abouelleil A."/>
            <person name="Alvarado L."/>
            <person name="Berlin A.M."/>
            <person name="Chapman S.B."/>
            <person name="Dewar J."/>
            <person name="Goldberg J."/>
            <person name="Griggs A."/>
            <person name="Gujja S."/>
            <person name="Hansen M."/>
            <person name="Howarth C."/>
            <person name="Imamovic A."/>
            <person name="Larimer J."/>
            <person name="McCowan C."/>
            <person name="Murphy C."/>
            <person name="Pearson M."/>
            <person name="Priest M."/>
            <person name="Roberts A."/>
            <person name="Saif S."/>
            <person name="Shea T."/>
            <person name="Sykes S."/>
            <person name="Wortman J."/>
            <person name="Nusbaum C."/>
            <person name="Birren B."/>
        </authorList>
    </citation>
    <scope>NUCLEOTIDE SEQUENCE</scope>
    <source>
        <strain evidence="3">CBS 10118</strain>
    </source>
</reference>
<sequence length="185" mass="20897">MSPPILSSPFLNLNTINSILSSPSPIPTEQRIQLLEAKVHLLTSSLPPLIKPPTPQGASEIPDEKSKRDDKRDKAMFEIDKIRIALGRSYLQQKVPDHIKAEMEFGVVDRNCKGIIKRIEKSTSRSDGGINIDALTREPDKHWVEDVKLLRIDALKGMISVEEGLGRSARAERWRKTIEEIEQQE</sequence>
<reference evidence="2" key="3">
    <citation type="submission" date="2014-01" db="EMBL/GenBank/DDBJ databases">
        <title>Evolution of pathogenesis and genome organization in the Tremellales.</title>
        <authorList>
            <person name="Cuomo C."/>
            <person name="Litvintseva A."/>
            <person name="Heitman J."/>
            <person name="Chen Y."/>
            <person name="Sun S."/>
            <person name="Springer D."/>
            <person name="Dromer F."/>
            <person name="Young S."/>
            <person name="Zeng Q."/>
            <person name="Chapman S."/>
            <person name="Gujja S."/>
            <person name="Saif S."/>
            <person name="Birren B."/>
        </authorList>
    </citation>
    <scope>NUCLEOTIDE SEQUENCE</scope>
    <source>
        <strain evidence="2">CBS 10118</strain>
    </source>
</reference>
<protein>
    <submittedName>
        <fullName evidence="2">Uncharacterized protein</fullName>
    </submittedName>
</protein>
<evidence type="ECO:0000313" key="2">
    <source>
        <dbReference type="EMBL" id="OCF24408.1"/>
    </source>
</evidence>
<evidence type="ECO:0000256" key="1">
    <source>
        <dbReference type="SAM" id="MobiDB-lite"/>
    </source>
</evidence>
<feature type="compositionally biased region" description="Basic and acidic residues" evidence="1">
    <location>
        <begin position="62"/>
        <end position="72"/>
    </location>
</feature>
<gene>
    <name evidence="2" type="ORF">I302_05868</name>
    <name evidence="3" type="ORF">I302_106866</name>
</gene>
<dbReference type="EMBL" id="CP144545">
    <property type="protein sequence ID" value="WVW84831.1"/>
    <property type="molecule type" value="Genomic_DNA"/>
</dbReference>
<dbReference type="GeneID" id="30210267"/>